<keyword evidence="3" id="KW-1185">Reference proteome</keyword>
<proteinExistence type="predicted"/>
<name>A0A9Q1GC45_SYNKA</name>
<dbReference type="Proteomes" id="UP001152622">
    <property type="component" value="Chromosome 1"/>
</dbReference>
<sequence length="68" mass="7736">MREIRCMQAKLIKTQEREVTGDLWRQRAVLGRPAAIAMAKPDRRGAEQLRPGWDAQAHRGVHHPPTQG</sequence>
<comment type="caution">
    <text evidence="2">The sequence shown here is derived from an EMBL/GenBank/DDBJ whole genome shotgun (WGS) entry which is preliminary data.</text>
</comment>
<evidence type="ECO:0000313" key="3">
    <source>
        <dbReference type="Proteomes" id="UP001152622"/>
    </source>
</evidence>
<evidence type="ECO:0000313" key="2">
    <source>
        <dbReference type="EMBL" id="KAJ8380477.1"/>
    </source>
</evidence>
<evidence type="ECO:0000256" key="1">
    <source>
        <dbReference type="SAM" id="MobiDB-lite"/>
    </source>
</evidence>
<protein>
    <submittedName>
        <fullName evidence="2">Uncharacterized protein</fullName>
    </submittedName>
</protein>
<organism evidence="2 3">
    <name type="scientific">Synaphobranchus kaupii</name>
    <name type="common">Kaup's arrowtooth eel</name>
    <dbReference type="NCBI Taxonomy" id="118154"/>
    <lineage>
        <taxon>Eukaryota</taxon>
        <taxon>Metazoa</taxon>
        <taxon>Chordata</taxon>
        <taxon>Craniata</taxon>
        <taxon>Vertebrata</taxon>
        <taxon>Euteleostomi</taxon>
        <taxon>Actinopterygii</taxon>
        <taxon>Neopterygii</taxon>
        <taxon>Teleostei</taxon>
        <taxon>Anguilliformes</taxon>
        <taxon>Synaphobranchidae</taxon>
        <taxon>Synaphobranchus</taxon>
    </lineage>
</organism>
<accession>A0A9Q1GC45</accession>
<dbReference type="EMBL" id="JAINUF010000001">
    <property type="protein sequence ID" value="KAJ8380477.1"/>
    <property type="molecule type" value="Genomic_DNA"/>
</dbReference>
<feature type="region of interest" description="Disordered" evidence="1">
    <location>
        <begin position="40"/>
        <end position="68"/>
    </location>
</feature>
<gene>
    <name evidence="2" type="ORF">SKAU_G00012550</name>
</gene>
<dbReference type="AlphaFoldDB" id="A0A9Q1GC45"/>
<reference evidence="2" key="1">
    <citation type="journal article" date="2023" name="Science">
        <title>Genome structures resolve the early diversification of teleost fishes.</title>
        <authorList>
            <person name="Parey E."/>
            <person name="Louis A."/>
            <person name="Montfort J."/>
            <person name="Bouchez O."/>
            <person name="Roques C."/>
            <person name="Iampietro C."/>
            <person name="Lluch J."/>
            <person name="Castinel A."/>
            <person name="Donnadieu C."/>
            <person name="Desvignes T."/>
            <person name="Floi Bucao C."/>
            <person name="Jouanno E."/>
            <person name="Wen M."/>
            <person name="Mejri S."/>
            <person name="Dirks R."/>
            <person name="Jansen H."/>
            <person name="Henkel C."/>
            <person name="Chen W.J."/>
            <person name="Zahm M."/>
            <person name="Cabau C."/>
            <person name="Klopp C."/>
            <person name="Thompson A.W."/>
            <person name="Robinson-Rechavi M."/>
            <person name="Braasch I."/>
            <person name="Lecointre G."/>
            <person name="Bobe J."/>
            <person name="Postlethwait J.H."/>
            <person name="Berthelot C."/>
            <person name="Roest Crollius H."/>
            <person name="Guiguen Y."/>
        </authorList>
    </citation>
    <scope>NUCLEOTIDE SEQUENCE</scope>
    <source>
        <strain evidence="2">WJC10195</strain>
    </source>
</reference>